<keyword evidence="8" id="KW-0560">Oxidoreductase</keyword>
<gene>
    <name evidence="11" type="ORF">N7G274_003630</name>
</gene>
<dbReference type="Proteomes" id="UP001590950">
    <property type="component" value="Unassembled WGS sequence"/>
</dbReference>
<dbReference type="Pfam" id="PF00258">
    <property type="entry name" value="Flavodoxin_1"/>
    <property type="match status" value="1"/>
</dbReference>
<dbReference type="Gene3D" id="1.20.990.10">
    <property type="entry name" value="NADPH-cytochrome p450 Reductase, Chain A, domain 3"/>
    <property type="match status" value="1"/>
</dbReference>
<dbReference type="InterPro" id="IPR008254">
    <property type="entry name" value="Flavodoxin/NO_synth"/>
</dbReference>
<evidence type="ECO:0000256" key="5">
    <source>
        <dbReference type="ARBA" id="ARBA00022643"/>
    </source>
</evidence>
<dbReference type="EMBL" id="JBEFKJ010000011">
    <property type="protein sequence ID" value="KAL2043324.1"/>
    <property type="molecule type" value="Genomic_DNA"/>
</dbReference>
<dbReference type="EC" id="1.14.13.39" evidence="3"/>
<keyword evidence="7" id="KW-0112">Calmodulin-binding</keyword>
<organism evidence="11 12">
    <name type="scientific">Stereocaulon virgatum</name>
    <dbReference type="NCBI Taxonomy" id="373712"/>
    <lineage>
        <taxon>Eukaryota</taxon>
        <taxon>Fungi</taxon>
        <taxon>Dikarya</taxon>
        <taxon>Ascomycota</taxon>
        <taxon>Pezizomycotina</taxon>
        <taxon>Lecanoromycetes</taxon>
        <taxon>OSLEUM clade</taxon>
        <taxon>Lecanoromycetidae</taxon>
        <taxon>Lecanorales</taxon>
        <taxon>Lecanorineae</taxon>
        <taxon>Stereocaulaceae</taxon>
        <taxon>Stereocaulon</taxon>
    </lineage>
</organism>
<evidence type="ECO:0000256" key="4">
    <source>
        <dbReference type="ARBA" id="ARBA00022617"/>
    </source>
</evidence>
<dbReference type="InterPro" id="IPR044943">
    <property type="entry name" value="NOS_dom_1"/>
</dbReference>
<dbReference type="Gene3D" id="3.40.50.80">
    <property type="entry name" value="Nucleotide-binding domain of ferredoxin-NADP reductase (FNR) module"/>
    <property type="match status" value="1"/>
</dbReference>
<evidence type="ECO:0000259" key="10">
    <source>
        <dbReference type="PROSITE" id="PS50902"/>
    </source>
</evidence>
<dbReference type="SUPFAM" id="SSF56512">
    <property type="entry name" value="Nitric oxide (NO) synthase oxygenase domain"/>
    <property type="match status" value="1"/>
</dbReference>
<evidence type="ECO:0000256" key="8">
    <source>
        <dbReference type="ARBA" id="ARBA00023002"/>
    </source>
</evidence>
<dbReference type="InterPro" id="IPR029039">
    <property type="entry name" value="Flavoprotein-like_sf"/>
</dbReference>
<evidence type="ECO:0000256" key="6">
    <source>
        <dbReference type="ARBA" id="ARBA00022723"/>
    </source>
</evidence>
<evidence type="ECO:0000256" key="9">
    <source>
        <dbReference type="ARBA" id="ARBA00023004"/>
    </source>
</evidence>
<dbReference type="SUPFAM" id="SSF52218">
    <property type="entry name" value="Flavoproteins"/>
    <property type="match status" value="1"/>
</dbReference>
<evidence type="ECO:0000256" key="3">
    <source>
        <dbReference type="ARBA" id="ARBA00012989"/>
    </source>
</evidence>
<keyword evidence="4" id="KW-0349">Heme</keyword>
<evidence type="ECO:0000256" key="7">
    <source>
        <dbReference type="ARBA" id="ARBA00022860"/>
    </source>
</evidence>
<keyword evidence="12" id="KW-1185">Reference proteome</keyword>
<reference evidence="11 12" key="1">
    <citation type="submission" date="2024-09" db="EMBL/GenBank/DDBJ databases">
        <title>Rethinking Asexuality: The Enigmatic Case of Functional Sexual Genes in Lepraria (Stereocaulaceae).</title>
        <authorList>
            <person name="Doellman M."/>
            <person name="Sun Y."/>
            <person name="Barcenas-Pena A."/>
            <person name="Lumbsch H.T."/>
            <person name="Grewe F."/>
        </authorList>
    </citation>
    <scope>NUCLEOTIDE SEQUENCE [LARGE SCALE GENOMIC DNA]</scope>
    <source>
        <strain evidence="11 12">Mercado 3170</strain>
    </source>
</reference>
<dbReference type="Gene3D" id="2.40.30.10">
    <property type="entry name" value="Translation factors"/>
    <property type="match status" value="1"/>
</dbReference>
<protein>
    <recommendedName>
        <fullName evidence="3">nitric-oxide synthase (NADPH)</fullName>
        <ecNumber evidence="3">1.14.13.39</ecNumber>
    </recommendedName>
</protein>
<comment type="similarity">
    <text evidence="2">Belongs to the NOS family.</text>
</comment>
<evidence type="ECO:0000256" key="1">
    <source>
        <dbReference type="ARBA" id="ARBA00001917"/>
    </source>
</evidence>
<dbReference type="Gene3D" id="3.40.50.360">
    <property type="match status" value="1"/>
</dbReference>
<keyword evidence="5" id="KW-0288">FMN</keyword>
<dbReference type="InterPro" id="IPR023173">
    <property type="entry name" value="NADPH_Cyt_P450_Rdtase_alpha"/>
</dbReference>
<sequence>MSRRPSVAAAMQGHVTNKARNIVKCPFKNIEHQRIKDNHRALASTGCTREICQAGRAIHTDEPRVGENRSVESVCQDADDFLRDLYDEGFFPNERALEARLQAVHAEIQYGATEGITREDNAETRLGGNWIQTYGELEFGIRRAWRNARKCIARNHAEELTLCDLRSVTSSEDMARELLRNAMEAFNEGRIKPTAFVFPPRTIGSRGPMIWNNQILDFAGYEMEGGTIVGDPANVDLTNAIIDLGWTPPQPRGRWNLLPLVTMAEGDKPAMMEIPAPLSNLVDIIHPQFSSVAALNLKWKATPALTRLGFDIGGVQYTAAPFIGWFMDAEIGIRDLADTFRYNVLPDIVKAMGMTEGKYVHGIESFDDLPEYEQLAMLSRAQSELNYAVQWSFNQAGVTMTDSLTASKKWCKFDDEFSEKHGYRLPADPYWLAPPQGSIIPLWHRGGAPNYQPKPMISKHVQNPIKAWKREKIDWHISSEPTKIMTFSQKAATFPELIAKKAPEVTVEEICDFSDDDGAEASSMTSGTSTLSELKTIAIYFCSAGTIAEKLAMRLHKRLQMQTKVSLNVALHPRVECLNTLNATDLTADKIFLVIVSSTGNGEVPPNGSAFLRITRLSSIEGMSFAIFGNGDSRYSCTYNGAAKTIYEHMQKLGGRPLIRKVFRGDIAVEAIPYNAISAWWKNLEPKIGEIINRDDIVIDEYRSKLPAKDDALDEVNTALECATERLADHARDLRSFADAFVIATHPTTSDVLQRSMNITLDIGGATYSDMNCVQILPLNHPSKVDRALKALSVDGDLIPQLITEALPTYSTFLTRFADLDVPFKSLNWLLAAGDATTSATNLMREMLSHLSVLETLELLAKTKLLAASISDPSLLQDILLSMPLLHTRTYSVASSIRNQRLEGHNKVDLMLKRISNGRFSSIFLNDHFIAPLSSAPALLQYRIVDSISGRRLRKLNAEHEKPLIAIATGAGFGPVKCLLHARIAAARQRTESEGPIEQKMSLFLGFHQTDIPLVQPILDEATSLGIVDEVHTVESNAEKTRVQDLLVREDIAAMLKEDLLHGDGGWIFVCASEGAAKGIRKAFETLLESEDIDESFYEQRYLEEVF</sequence>
<dbReference type="Pfam" id="PF02898">
    <property type="entry name" value="NO_synthase"/>
    <property type="match status" value="1"/>
</dbReference>
<dbReference type="PANTHER" id="PTHR43410:SF1">
    <property type="entry name" value="NITRIC OXIDE SYNTHASE"/>
    <property type="match status" value="1"/>
</dbReference>
<dbReference type="InterPro" id="IPR036119">
    <property type="entry name" value="NOS_N_sf"/>
</dbReference>
<proteinExistence type="inferred from homology"/>
<dbReference type="Gene3D" id="3.90.340.10">
    <property type="entry name" value="Nitric Oxide Synthase, Chain A, domain 1"/>
    <property type="match status" value="1"/>
</dbReference>
<evidence type="ECO:0000313" key="12">
    <source>
        <dbReference type="Proteomes" id="UP001590950"/>
    </source>
</evidence>
<accession>A0ABR4AF47</accession>
<dbReference type="InterPro" id="IPR017938">
    <property type="entry name" value="Riboflavin_synthase-like_b-brl"/>
</dbReference>
<comment type="cofactor">
    <cofactor evidence="1">
        <name>FMN</name>
        <dbReference type="ChEBI" id="CHEBI:58210"/>
    </cofactor>
</comment>
<name>A0ABR4AF47_9LECA</name>
<feature type="domain" description="Flavodoxin-like" evidence="10">
    <location>
        <begin position="537"/>
        <end position="685"/>
    </location>
</feature>
<dbReference type="InterPro" id="IPR050607">
    <property type="entry name" value="NOS"/>
</dbReference>
<dbReference type="SUPFAM" id="SSF63380">
    <property type="entry name" value="Riboflavin synthase domain-like"/>
    <property type="match status" value="1"/>
</dbReference>
<evidence type="ECO:0000256" key="2">
    <source>
        <dbReference type="ARBA" id="ARBA00006267"/>
    </source>
</evidence>
<dbReference type="PROSITE" id="PS50902">
    <property type="entry name" value="FLAVODOXIN_LIKE"/>
    <property type="match status" value="1"/>
</dbReference>
<dbReference type="PANTHER" id="PTHR43410">
    <property type="entry name" value="NITRIC OXIDE SYNTHASE OXYGENASE"/>
    <property type="match status" value="1"/>
</dbReference>
<dbReference type="Gene3D" id="3.90.1230.10">
    <property type="entry name" value="Nitric Oxide Synthase, Chain A, domain 3"/>
    <property type="match status" value="1"/>
</dbReference>
<dbReference type="InterPro" id="IPR044944">
    <property type="entry name" value="NOS_dom_3"/>
</dbReference>
<dbReference type="InterPro" id="IPR004030">
    <property type="entry name" value="NOS_N"/>
</dbReference>
<dbReference type="InterPro" id="IPR044940">
    <property type="entry name" value="NOS_dom_2"/>
</dbReference>
<dbReference type="InterPro" id="IPR039261">
    <property type="entry name" value="FNR_nucleotide-bd"/>
</dbReference>
<dbReference type="Gene3D" id="3.90.440.10">
    <property type="entry name" value="Nitric Oxide Synthase,Heme Domain,Chain A domain 2"/>
    <property type="match status" value="1"/>
</dbReference>
<keyword evidence="5" id="KW-0285">Flavoprotein</keyword>
<comment type="caution">
    <text evidence="11">The sequence shown here is derived from an EMBL/GenBank/DDBJ whole genome shotgun (WGS) entry which is preliminary data.</text>
</comment>
<dbReference type="SUPFAM" id="SSF52343">
    <property type="entry name" value="Ferredoxin reductase-like, C-terminal NADP-linked domain"/>
    <property type="match status" value="1"/>
</dbReference>
<keyword evidence="9" id="KW-0408">Iron</keyword>
<keyword evidence="6" id="KW-0479">Metal-binding</keyword>
<evidence type="ECO:0000313" key="11">
    <source>
        <dbReference type="EMBL" id="KAL2043324.1"/>
    </source>
</evidence>